<evidence type="ECO:0000313" key="4">
    <source>
        <dbReference type="EMBL" id="AOY83008.1"/>
    </source>
</evidence>
<dbReference type="InterPro" id="IPR041698">
    <property type="entry name" value="Methyltransf_25"/>
</dbReference>
<keyword evidence="2" id="KW-0808">Transferase</keyword>
<dbReference type="InterPro" id="IPR051052">
    <property type="entry name" value="Diverse_substrate_MTase"/>
</dbReference>
<evidence type="ECO:0000313" key="5">
    <source>
        <dbReference type="Proteomes" id="UP000176944"/>
    </source>
</evidence>
<sequence>MKDIKQLLQAIYSKDLEEKKIWYSSVAEAYDQARPRYPQQLINRAVELAQLPADGIILEVGCGPGTATTAFADLGFSIVAIEPSQESCQLARHNCSQYPDVELINTTFEEWELETGKFDAILAATSFHWVSQEIRYQKTADALKENGFMILLWNTPPQPNYEVCQLLNQVYQTHAPSLKPYEEIETHQRNLSKIAETVINSGKFQDLVSEQLVCDVTYSIDNYIALLSTLSPYIALDPKQRESLFQGIQEILELEVGNSLETSYLSVLQVAKKI</sequence>
<feature type="domain" description="Methyltransferase" evidence="3">
    <location>
        <begin position="57"/>
        <end position="147"/>
    </location>
</feature>
<proteinExistence type="predicted"/>
<dbReference type="Pfam" id="PF13649">
    <property type="entry name" value="Methyltransf_25"/>
    <property type="match status" value="1"/>
</dbReference>
<organism evidence="4 5">
    <name type="scientific">Moorena producens (strain JHB)</name>
    <dbReference type="NCBI Taxonomy" id="1454205"/>
    <lineage>
        <taxon>Bacteria</taxon>
        <taxon>Bacillati</taxon>
        <taxon>Cyanobacteriota</taxon>
        <taxon>Cyanophyceae</taxon>
        <taxon>Coleofasciculales</taxon>
        <taxon>Coleofasciculaceae</taxon>
        <taxon>Moorena</taxon>
    </lineage>
</organism>
<dbReference type="GO" id="GO:0032259">
    <property type="term" value="P:methylation"/>
    <property type="evidence" value="ECO:0007669"/>
    <property type="project" value="UniProtKB-KW"/>
</dbReference>
<name>A0A1D9G5U9_MOOP1</name>
<dbReference type="AlphaFoldDB" id="A0A1D9G5U9"/>
<dbReference type="CDD" id="cd02440">
    <property type="entry name" value="AdoMet_MTases"/>
    <property type="match status" value="1"/>
</dbReference>
<dbReference type="PANTHER" id="PTHR44942:SF4">
    <property type="entry name" value="METHYLTRANSFERASE TYPE 11 DOMAIN-CONTAINING PROTEIN"/>
    <property type="match status" value="1"/>
</dbReference>
<evidence type="ECO:0000259" key="3">
    <source>
        <dbReference type="Pfam" id="PF13649"/>
    </source>
</evidence>
<reference evidence="5" key="1">
    <citation type="submission" date="2016-10" db="EMBL/GenBank/DDBJ databases">
        <title>Comparative genomics uncovers the prolific and rare metabolic potential of the cyanobacterial genus Moorea.</title>
        <authorList>
            <person name="Leao T."/>
            <person name="Castelao G."/>
            <person name="Korobeynikov A."/>
            <person name="Monroe E.A."/>
            <person name="Podell S."/>
            <person name="Glukhov E."/>
            <person name="Allen E."/>
            <person name="Gerwick W.H."/>
            <person name="Gerwick L."/>
        </authorList>
    </citation>
    <scope>NUCLEOTIDE SEQUENCE [LARGE SCALE GENOMIC DNA]</scope>
    <source>
        <strain evidence="5">JHB</strain>
    </source>
</reference>
<evidence type="ECO:0000256" key="1">
    <source>
        <dbReference type="ARBA" id="ARBA00022603"/>
    </source>
</evidence>
<evidence type="ECO:0000256" key="2">
    <source>
        <dbReference type="ARBA" id="ARBA00022679"/>
    </source>
</evidence>
<dbReference type="EMBL" id="CP017708">
    <property type="protein sequence ID" value="AOY83008.1"/>
    <property type="molecule type" value="Genomic_DNA"/>
</dbReference>
<dbReference type="SUPFAM" id="SSF53335">
    <property type="entry name" value="S-adenosyl-L-methionine-dependent methyltransferases"/>
    <property type="match status" value="1"/>
</dbReference>
<dbReference type="Gene3D" id="3.40.50.150">
    <property type="entry name" value="Vaccinia Virus protein VP39"/>
    <property type="match status" value="1"/>
</dbReference>
<accession>A0A1D9G5U9</accession>
<dbReference type="InterPro" id="IPR029063">
    <property type="entry name" value="SAM-dependent_MTases_sf"/>
</dbReference>
<dbReference type="Proteomes" id="UP000176944">
    <property type="component" value="Chromosome"/>
</dbReference>
<protein>
    <submittedName>
        <fullName evidence="4">Class I SAM-dependent methyltransferase</fullName>
    </submittedName>
</protein>
<gene>
    <name evidence="4" type="ORF">BJP36_26930</name>
</gene>
<dbReference type="PANTHER" id="PTHR44942">
    <property type="entry name" value="METHYLTRANSF_11 DOMAIN-CONTAINING PROTEIN"/>
    <property type="match status" value="1"/>
</dbReference>
<dbReference type="GO" id="GO:0008168">
    <property type="term" value="F:methyltransferase activity"/>
    <property type="evidence" value="ECO:0007669"/>
    <property type="project" value="UniProtKB-KW"/>
</dbReference>
<keyword evidence="1 4" id="KW-0489">Methyltransferase</keyword>